<dbReference type="InterPro" id="IPR050582">
    <property type="entry name" value="HAD-like_SerB"/>
</dbReference>
<dbReference type="InterPro" id="IPR023214">
    <property type="entry name" value="HAD_sf"/>
</dbReference>
<dbReference type="Pfam" id="PF12710">
    <property type="entry name" value="HAD"/>
    <property type="match status" value="1"/>
</dbReference>
<dbReference type="PANTHER" id="PTHR43344">
    <property type="entry name" value="PHOSPHOSERINE PHOSPHATASE"/>
    <property type="match status" value="1"/>
</dbReference>
<dbReference type="NCBIfam" id="TIGR01488">
    <property type="entry name" value="HAD-SF-IB"/>
    <property type="match status" value="1"/>
</dbReference>
<proteinExistence type="inferred from homology"/>
<dbReference type="NCBIfam" id="TIGR01490">
    <property type="entry name" value="HAD-SF-IB-hyp1"/>
    <property type="match status" value="1"/>
</dbReference>
<dbReference type="AlphaFoldDB" id="A0A1M6UNI1"/>
<evidence type="ECO:0000256" key="1">
    <source>
        <dbReference type="ARBA" id="ARBA00009184"/>
    </source>
</evidence>
<dbReference type="Gene3D" id="3.40.50.1000">
    <property type="entry name" value="HAD superfamily/HAD-like"/>
    <property type="match status" value="1"/>
</dbReference>
<evidence type="ECO:0000256" key="3">
    <source>
        <dbReference type="ARBA" id="ARBA00022801"/>
    </source>
</evidence>
<evidence type="ECO:0000313" key="5">
    <source>
        <dbReference type="EMBL" id="SHK70673.1"/>
    </source>
</evidence>
<evidence type="ECO:0000313" key="6">
    <source>
        <dbReference type="Proteomes" id="UP000184310"/>
    </source>
</evidence>
<dbReference type="GO" id="GO:0016787">
    <property type="term" value="F:hydrolase activity"/>
    <property type="evidence" value="ECO:0007669"/>
    <property type="project" value="UniProtKB-KW"/>
</dbReference>
<keyword evidence="2" id="KW-0479">Metal-binding</keyword>
<dbReference type="PANTHER" id="PTHR43344:SF13">
    <property type="entry name" value="PHOSPHATASE RV3661-RELATED"/>
    <property type="match status" value="1"/>
</dbReference>
<accession>A0A1M6UNI1</accession>
<dbReference type="STRING" id="1121302.SAMN02745163_04307"/>
<dbReference type="EMBL" id="FQZB01000024">
    <property type="protein sequence ID" value="SHK70673.1"/>
    <property type="molecule type" value="Genomic_DNA"/>
</dbReference>
<evidence type="ECO:0000256" key="2">
    <source>
        <dbReference type="ARBA" id="ARBA00022723"/>
    </source>
</evidence>
<dbReference type="SUPFAM" id="SSF56784">
    <property type="entry name" value="HAD-like"/>
    <property type="match status" value="1"/>
</dbReference>
<name>A0A1M6UNI1_9CLOT</name>
<dbReference type="RefSeq" id="WP_072993270.1">
    <property type="nucleotide sequence ID" value="NZ_FQZB01000024.1"/>
</dbReference>
<keyword evidence="3 5" id="KW-0378">Hydrolase</keyword>
<gene>
    <name evidence="5" type="ORF">SAMN02745163_04307</name>
</gene>
<dbReference type="Proteomes" id="UP000184310">
    <property type="component" value="Unassembled WGS sequence"/>
</dbReference>
<evidence type="ECO:0000256" key="4">
    <source>
        <dbReference type="ARBA" id="ARBA00022842"/>
    </source>
</evidence>
<dbReference type="GO" id="GO:0046872">
    <property type="term" value="F:metal ion binding"/>
    <property type="evidence" value="ECO:0007669"/>
    <property type="project" value="UniProtKB-KW"/>
</dbReference>
<organism evidence="5 6">
    <name type="scientific">Clostridium cavendishii DSM 21758</name>
    <dbReference type="NCBI Taxonomy" id="1121302"/>
    <lineage>
        <taxon>Bacteria</taxon>
        <taxon>Bacillati</taxon>
        <taxon>Bacillota</taxon>
        <taxon>Clostridia</taxon>
        <taxon>Eubacteriales</taxon>
        <taxon>Clostridiaceae</taxon>
        <taxon>Clostridium</taxon>
    </lineage>
</organism>
<reference evidence="5 6" key="1">
    <citation type="submission" date="2016-11" db="EMBL/GenBank/DDBJ databases">
        <authorList>
            <person name="Jaros S."/>
            <person name="Januszkiewicz K."/>
            <person name="Wedrychowicz H."/>
        </authorList>
    </citation>
    <scope>NUCLEOTIDE SEQUENCE [LARGE SCALE GENOMIC DNA]</scope>
    <source>
        <strain evidence="5 6">DSM 21758</strain>
    </source>
</reference>
<sequence length="205" mass="24053">MKKAFAIFDVDKTIIKGDSMFYFLLYGISKKPWLVIYLPIITIKVILFKAGILDVKKAKESLYIPIKHLKEEEIQEFYEKVLLKKSYGEVLNVLKEHKKSGSYTILVSASPEEYLKYFKNKDYIDEVIGTKLLNVNGRYINKIQGENCKDYEKVKRINTFLKENNFEIDFENSYCYGDSNSDSYMMNLVKNRYRVRGGSLEEFSC</sequence>
<keyword evidence="4" id="KW-0460">Magnesium</keyword>
<protein>
    <submittedName>
        <fullName evidence="5">HAD-superfamily subfamily IB hydrolase, TIGR01490</fullName>
    </submittedName>
</protein>
<dbReference type="Gene3D" id="1.20.1440.100">
    <property type="entry name" value="SG protein - dephosphorylation function"/>
    <property type="match status" value="1"/>
</dbReference>
<comment type="similarity">
    <text evidence="1">Belongs to the HAD-like hydrolase superfamily. SerB family.</text>
</comment>
<keyword evidence="6" id="KW-1185">Reference proteome</keyword>
<dbReference type="InterPro" id="IPR006385">
    <property type="entry name" value="HAD_hydro_SerB1"/>
</dbReference>
<dbReference type="OrthoDB" id="9794212at2"/>
<dbReference type="InterPro" id="IPR036412">
    <property type="entry name" value="HAD-like_sf"/>
</dbReference>